<dbReference type="Proteomes" id="UP000276426">
    <property type="component" value="Segment"/>
</dbReference>
<reference evidence="1 2" key="1">
    <citation type="submission" date="2018-09" db="EMBL/GenBank/DDBJ databases">
        <authorList>
            <person name="Fryberger R.B."/>
            <person name="Stoner T.H."/>
            <person name="Garlena R.A."/>
            <person name="Russell D.A."/>
            <person name="Pope W.H."/>
            <person name="Jacobs-Sera D."/>
            <person name="Hatfull G.F."/>
        </authorList>
    </citation>
    <scope>NUCLEOTIDE SEQUENCE [LARGE SCALE GENOMIC DNA]</scope>
</reference>
<protein>
    <submittedName>
        <fullName evidence="1">Uncharacterized protein</fullName>
    </submittedName>
</protein>
<evidence type="ECO:0000313" key="1">
    <source>
        <dbReference type="EMBL" id="AYN56974.1"/>
    </source>
</evidence>
<accession>A0A3G2KD93</accession>
<dbReference type="KEGG" id="vg:77924953"/>
<gene>
    <name evidence="1" type="primary">21</name>
    <name evidence="1" type="ORF">PBI_ATRAXA_21</name>
</gene>
<name>A0A3G2KD93_9CAUD</name>
<dbReference type="GeneID" id="77924953"/>
<proteinExistence type="predicted"/>
<keyword evidence="2" id="KW-1185">Reference proteome</keyword>
<dbReference type="RefSeq" id="YP_010649405.1">
    <property type="nucleotide sequence ID" value="NC_070767.1"/>
</dbReference>
<organism evidence="1 2">
    <name type="scientific">Arthrobacter phage Atraxa</name>
    <dbReference type="NCBI Taxonomy" id="2419947"/>
    <lineage>
        <taxon>Viruses</taxon>
        <taxon>Duplodnaviria</taxon>
        <taxon>Heunggongvirae</taxon>
        <taxon>Uroviricota</taxon>
        <taxon>Caudoviricetes</taxon>
        <taxon>Atraxavirus</taxon>
        <taxon>Atraxavirus atraxa</taxon>
    </lineage>
</organism>
<evidence type="ECO:0000313" key="2">
    <source>
        <dbReference type="Proteomes" id="UP000276426"/>
    </source>
</evidence>
<sequence length="89" mass="9777">MALLLSKLVVLGENSMKIIHKIRAILGHPARRPATQTNPTERFDVVCLSGCGWGAFGIEVTEIQAHNRGVLHSGTAHRGDGKFYVQRSR</sequence>
<dbReference type="EMBL" id="MH834597">
    <property type="protein sequence ID" value="AYN56974.1"/>
    <property type="molecule type" value="Genomic_DNA"/>
</dbReference>